<keyword evidence="3" id="KW-1185">Reference proteome</keyword>
<evidence type="ECO:0000256" key="1">
    <source>
        <dbReference type="SAM" id="MobiDB-lite"/>
    </source>
</evidence>
<organism evidence="2 3">
    <name type="scientific">Phialocephala subalpina</name>
    <dbReference type="NCBI Taxonomy" id="576137"/>
    <lineage>
        <taxon>Eukaryota</taxon>
        <taxon>Fungi</taxon>
        <taxon>Dikarya</taxon>
        <taxon>Ascomycota</taxon>
        <taxon>Pezizomycotina</taxon>
        <taxon>Leotiomycetes</taxon>
        <taxon>Helotiales</taxon>
        <taxon>Mollisiaceae</taxon>
        <taxon>Phialocephala</taxon>
        <taxon>Phialocephala fortinii species complex</taxon>
    </lineage>
</organism>
<name>A0A1L7WVI4_9HELO</name>
<dbReference type="AlphaFoldDB" id="A0A1L7WVI4"/>
<accession>A0A1L7WVI4</accession>
<protein>
    <submittedName>
        <fullName evidence="2">Uncharacterized protein</fullName>
    </submittedName>
</protein>
<dbReference type="PANTHER" id="PTHR35392:SF5">
    <property type="entry name" value="ZN(2)-C6 FUNGAL-TYPE DOMAIN-CONTAINING PROTEIN"/>
    <property type="match status" value="1"/>
</dbReference>
<sequence length="1100" mass="123657">MATDNDASERGWADPAREEFMLKIQASILERVLRKGKASTARRCLEDSSRSEFDAVDHEEFLRWLAASPRSATNTPRQEHALLPVTSRKRTGEDSDGFHVFSVTPPVRSSGTSPSRTKRCDGSDPCSHCPTQGFDSESDFWKVLGCFRGHLRDMVDIFCPDFSRATTRKFKQPMSGIETINFVLTRSRVSLQKKQRIMHLIKTRSEFAMLLSSTWENTSIRESISHSAISLDQYEMDELLIDAILVDYEALWAVLQLVSMDRTYLMKTAYNLFSLIRVGNYCSQNDRTRWDIFFQAKRILRQSVELYLLERLCGQIATGQVVGPMPFDTRGAPNTLVMVDLKEDVEFFLRSFEKICAGRAKLTGSSQLAAFFALLVFSIAKSILTDAYVIRDSYEEVSPWTVDHALTISSAYKGLVSVFCWSSKSDAMLQYEGDDPVATAALEQIHGMVRLKSWAALGFRGTKDFLLSLGTCSLPDGSFNGFLAQKFGIDTISKMPTRVGGDIHEDAGTIDTRREIFGMLPGGLRDSFVRNFGGVLLYPVDSAPEEQGTLPNRPPSAADAGPHQQRMAFNLPSDGYNANPISTTTSGGYSSITFVPHDSDEEQVARRHGGRRGALDSETLEKSREVRKLGACWNCWVLKVPCSEGFRCERCQNKVVTGSHTYRFCNRGTFSSVFMSFLFPDFMFDQYRLQNVATLTDNWVSEWVTDSMEVVIRWVGSEIEMTVPVSQFRPSDAAPELKLYHGLDGQWLAAESLPFALRRGTSDVHVVTNSYSEKLNFLVRDSDFPVHNANLRSSELVQIVLAAVQPFYEQSQDHPLIRYSLLLCLALRFAARPSLFSTSSAQSGHILKFVTEPEKVYTSRLFNHQTKGIFYRLAMMYAEELFALLEKLMRSRDRSTWPVCFATMLVLCVCLERLQMLAVVQTAFARSGNQEVASNEEPRKSCQATEDIPFGQLTHIFHAIYRTHKNEQHSFNPFVRGWVSGGIPPFEGAAMTMVSEIKQKVFENCMFPFYPFEPLTQLKASAPLLSKHNKPLNVEVSLDVFGRENSGRLVAKFLLSFITWSEKNEAEAGPLFPGNLDLCVQGNSEQIPSMGEGGNNIFGR</sequence>
<feature type="region of interest" description="Disordered" evidence="1">
    <location>
        <begin position="543"/>
        <end position="562"/>
    </location>
</feature>
<feature type="region of interest" description="Disordered" evidence="1">
    <location>
        <begin position="89"/>
        <end position="124"/>
    </location>
</feature>
<evidence type="ECO:0000313" key="2">
    <source>
        <dbReference type="EMBL" id="CZR56777.1"/>
    </source>
</evidence>
<dbReference type="EMBL" id="FJOG01000008">
    <property type="protein sequence ID" value="CZR56777.1"/>
    <property type="molecule type" value="Genomic_DNA"/>
</dbReference>
<proteinExistence type="predicted"/>
<dbReference type="InterPro" id="IPR052973">
    <property type="entry name" value="Fungal_sec-metab_reg_TF"/>
</dbReference>
<dbReference type="PANTHER" id="PTHR35392">
    <property type="entry name" value="ZN(II)2CYS6 TRANSCRIPTION FACTOR (EUROFUNG)-RELATED-RELATED"/>
    <property type="match status" value="1"/>
</dbReference>
<evidence type="ECO:0000313" key="3">
    <source>
        <dbReference type="Proteomes" id="UP000184330"/>
    </source>
</evidence>
<dbReference type="OrthoDB" id="4226666at2759"/>
<dbReference type="Proteomes" id="UP000184330">
    <property type="component" value="Unassembled WGS sequence"/>
</dbReference>
<gene>
    <name evidence="2" type="ORF">PAC_06666</name>
</gene>
<reference evidence="2 3" key="1">
    <citation type="submission" date="2016-03" db="EMBL/GenBank/DDBJ databases">
        <authorList>
            <person name="Ploux O."/>
        </authorList>
    </citation>
    <scope>NUCLEOTIDE SEQUENCE [LARGE SCALE GENOMIC DNA]</scope>
    <source>
        <strain evidence="2 3">UAMH 11012</strain>
    </source>
</reference>